<gene>
    <name evidence="2" type="ORF">AVDCRST_MAG70-283</name>
</gene>
<evidence type="ECO:0000256" key="1">
    <source>
        <dbReference type="SAM" id="MobiDB-lite"/>
    </source>
</evidence>
<evidence type="ECO:0000313" key="2">
    <source>
        <dbReference type="EMBL" id="CAA9543147.1"/>
    </source>
</evidence>
<name>A0A6J4UAN8_9BACT</name>
<feature type="compositionally biased region" description="Polar residues" evidence="1">
    <location>
        <begin position="1"/>
        <end position="15"/>
    </location>
</feature>
<proteinExistence type="predicted"/>
<dbReference type="EMBL" id="CADCWH010000046">
    <property type="protein sequence ID" value="CAA9543147.1"/>
    <property type="molecule type" value="Genomic_DNA"/>
</dbReference>
<sequence>MIAGDSMTSDPSSGYRSCHASGSHGDGRRTIGCSGSGSEHIGQFVWRAPEGHRVLPYLVIWLPGGTY</sequence>
<organism evidence="2">
    <name type="scientific">uncultured Thermomicrobiales bacterium</name>
    <dbReference type="NCBI Taxonomy" id="1645740"/>
    <lineage>
        <taxon>Bacteria</taxon>
        <taxon>Pseudomonadati</taxon>
        <taxon>Thermomicrobiota</taxon>
        <taxon>Thermomicrobia</taxon>
        <taxon>Thermomicrobiales</taxon>
        <taxon>environmental samples</taxon>
    </lineage>
</organism>
<accession>A0A6J4UAN8</accession>
<protein>
    <submittedName>
        <fullName evidence="2">Uncharacterized protein</fullName>
    </submittedName>
</protein>
<feature type="region of interest" description="Disordered" evidence="1">
    <location>
        <begin position="1"/>
        <end position="34"/>
    </location>
</feature>
<dbReference type="AlphaFoldDB" id="A0A6J4UAN8"/>
<reference evidence="2" key="1">
    <citation type="submission" date="2020-02" db="EMBL/GenBank/DDBJ databases">
        <authorList>
            <person name="Meier V. D."/>
        </authorList>
    </citation>
    <scope>NUCLEOTIDE SEQUENCE</scope>
    <source>
        <strain evidence="2">AVDCRST_MAG70</strain>
    </source>
</reference>